<dbReference type="Proteomes" id="UP000887013">
    <property type="component" value="Unassembled WGS sequence"/>
</dbReference>
<protein>
    <submittedName>
        <fullName evidence="2">Uncharacterized protein</fullName>
    </submittedName>
</protein>
<organism evidence="2 3">
    <name type="scientific">Nephila pilipes</name>
    <name type="common">Giant wood spider</name>
    <name type="synonym">Nephila maculata</name>
    <dbReference type="NCBI Taxonomy" id="299642"/>
    <lineage>
        <taxon>Eukaryota</taxon>
        <taxon>Metazoa</taxon>
        <taxon>Ecdysozoa</taxon>
        <taxon>Arthropoda</taxon>
        <taxon>Chelicerata</taxon>
        <taxon>Arachnida</taxon>
        <taxon>Araneae</taxon>
        <taxon>Araneomorphae</taxon>
        <taxon>Entelegynae</taxon>
        <taxon>Araneoidea</taxon>
        <taxon>Nephilidae</taxon>
        <taxon>Nephila</taxon>
    </lineage>
</organism>
<dbReference type="EMBL" id="BMAW01094271">
    <property type="protein sequence ID" value="GFS64511.1"/>
    <property type="molecule type" value="Genomic_DNA"/>
</dbReference>
<reference evidence="2" key="1">
    <citation type="submission" date="2020-08" db="EMBL/GenBank/DDBJ databases">
        <title>Multicomponent nature underlies the extraordinary mechanical properties of spider dragline silk.</title>
        <authorList>
            <person name="Kono N."/>
            <person name="Nakamura H."/>
            <person name="Mori M."/>
            <person name="Yoshida Y."/>
            <person name="Ohtoshi R."/>
            <person name="Malay A.D."/>
            <person name="Moran D.A.P."/>
            <person name="Tomita M."/>
            <person name="Numata K."/>
            <person name="Arakawa K."/>
        </authorList>
    </citation>
    <scope>NUCLEOTIDE SEQUENCE</scope>
</reference>
<accession>A0A8X6MLX0</accession>
<evidence type="ECO:0000256" key="1">
    <source>
        <dbReference type="SAM" id="MobiDB-lite"/>
    </source>
</evidence>
<keyword evidence="3" id="KW-1185">Reference proteome</keyword>
<gene>
    <name evidence="2" type="ORF">NPIL_449421</name>
</gene>
<name>A0A8X6MLX0_NEPPI</name>
<feature type="region of interest" description="Disordered" evidence="1">
    <location>
        <begin position="33"/>
        <end position="74"/>
    </location>
</feature>
<evidence type="ECO:0000313" key="3">
    <source>
        <dbReference type="Proteomes" id="UP000887013"/>
    </source>
</evidence>
<comment type="caution">
    <text evidence="2">The sequence shown here is derived from an EMBL/GenBank/DDBJ whole genome shotgun (WGS) entry which is preliminary data.</text>
</comment>
<proteinExistence type="predicted"/>
<dbReference type="AlphaFoldDB" id="A0A8X6MLX0"/>
<sequence length="104" mass="11711">MEFFTFYVEKKSTIYGDTSSDLGDSLKREALSSDFRTETEASDSCDVKPPDRGVFHPPHGSPRILRPSKRGHPRKEYGKVSIIMNCFETSRSFHEALTGPNKVA</sequence>
<feature type="compositionally biased region" description="Basic and acidic residues" evidence="1">
    <location>
        <begin position="33"/>
        <end position="54"/>
    </location>
</feature>
<evidence type="ECO:0000313" key="2">
    <source>
        <dbReference type="EMBL" id="GFS64511.1"/>
    </source>
</evidence>